<reference evidence="5" key="1">
    <citation type="submission" date="2016-10" db="EMBL/GenBank/DDBJ databases">
        <authorList>
            <person name="Varghese N."/>
            <person name="Submissions S."/>
        </authorList>
    </citation>
    <scope>NUCLEOTIDE SEQUENCE [LARGE SCALE GENOMIC DNA]</scope>
    <source>
        <strain evidence="5">KPR-1</strain>
    </source>
</reference>
<evidence type="ECO:0000313" key="5">
    <source>
        <dbReference type="Proteomes" id="UP000199288"/>
    </source>
</evidence>
<dbReference type="OrthoDB" id="529907at2"/>
<evidence type="ECO:0000259" key="3">
    <source>
        <dbReference type="PROSITE" id="PS51186"/>
    </source>
</evidence>
<protein>
    <submittedName>
        <fullName evidence="4">Ribosomal-protein-alanine N-acetyltransferase</fullName>
    </submittedName>
</protein>
<dbReference type="PANTHER" id="PTHR43877">
    <property type="entry name" value="AMINOALKYLPHOSPHONATE N-ACETYLTRANSFERASE-RELATED-RELATED"/>
    <property type="match status" value="1"/>
</dbReference>
<dbReference type="Pfam" id="PF00583">
    <property type="entry name" value="Acetyltransf_1"/>
    <property type="match status" value="1"/>
</dbReference>
<evidence type="ECO:0000256" key="2">
    <source>
        <dbReference type="ARBA" id="ARBA00023315"/>
    </source>
</evidence>
<dbReference type="PANTHER" id="PTHR43877:SF2">
    <property type="entry name" value="AMINOALKYLPHOSPHONATE N-ACETYLTRANSFERASE-RELATED"/>
    <property type="match status" value="1"/>
</dbReference>
<sequence>MLRELTRADIARIVELEAELFGLDAWSAATFEAELARSDRAWWGIERGGELAAYAGILIAPQAELLSIAVAPAHQGSGLGRELLAQMMRLATAGGARELFLEVRIDNEIARALYASAGFSEIGIRRRYYRGGIDAVAMVARLVAPPPGPIGADAIT</sequence>
<organism evidence="4 5">
    <name type="scientific">Bowdeniella nasicola</name>
    <dbReference type="NCBI Taxonomy" id="208480"/>
    <lineage>
        <taxon>Bacteria</taxon>
        <taxon>Bacillati</taxon>
        <taxon>Actinomycetota</taxon>
        <taxon>Actinomycetes</taxon>
        <taxon>Actinomycetales</taxon>
        <taxon>Actinomycetaceae</taxon>
        <taxon>Bowdeniella</taxon>
    </lineage>
</organism>
<dbReference type="RefSeq" id="WP_092562935.1">
    <property type="nucleotide sequence ID" value="NZ_FNQV01000005.1"/>
</dbReference>
<dbReference type="InterPro" id="IPR006464">
    <property type="entry name" value="AcTrfase_RimI/Ard1"/>
</dbReference>
<proteinExistence type="predicted"/>
<evidence type="ECO:0000256" key="1">
    <source>
        <dbReference type="ARBA" id="ARBA00022679"/>
    </source>
</evidence>
<gene>
    <name evidence="4" type="ORF">SAMN02910418_00967</name>
</gene>
<keyword evidence="2" id="KW-0012">Acyltransferase</keyword>
<feature type="domain" description="N-acetyltransferase" evidence="3">
    <location>
        <begin position="1"/>
        <end position="143"/>
    </location>
</feature>
<dbReference type="AlphaFoldDB" id="A0A1H3YR72"/>
<accession>A0A1H3YR72</accession>
<dbReference type="Gene3D" id="3.40.630.30">
    <property type="match status" value="1"/>
</dbReference>
<dbReference type="CDD" id="cd04301">
    <property type="entry name" value="NAT_SF"/>
    <property type="match status" value="1"/>
</dbReference>
<dbReference type="Proteomes" id="UP000199288">
    <property type="component" value="Unassembled WGS sequence"/>
</dbReference>
<dbReference type="InterPro" id="IPR050832">
    <property type="entry name" value="Bact_Acetyltransf"/>
</dbReference>
<evidence type="ECO:0000313" key="4">
    <source>
        <dbReference type="EMBL" id="SEA13877.1"/>
    </source>
</evidence>
<dbReference type="GO" id="GO:0008080">
    <property type="term" value="F:N-acetyltransferase activity"/>
    <property type="evidence" value="ECO:0007669"/>
    <property type="project" value="InterPro"/>
</dbReference>
<dbReference type="EMBL" id="FNQV01000005">
    <property type="protein sequence ID" value="SEA13877.1"/>
    <property type="molecule type" value="Genomic_DNA"/>
</dbReference>
<dbReference type="SUPFAM" id="SSF55729">
    <property type="entry name" value="Acyl-CoA N-acyltransferases (Nat)"/>
    <property type="match status" value="1"/>
</dbReference>
<keyword evidence="1 4" id="KW-0808">Transferase</keyword>
<dbReference type="InterPro" id="IPR016181">
    <property type="entry name" value="Acyl_CoA_acyltransferase"/>
</dbReference>
<dbReference type="NCBIfam" id="TIGR01575">
    <property type="entry name" value="rimI"/>
    <property type="match status" value="1"/>
</dbReference>
<name>A0A1H3YR72_9ACTO</name>
<keyword evidence="5" id="KW-1185">Reference proteome</keyword>
<dbReference type="PROSITE" id="PS51186">
    <property type="entry name" value="GNAT"/>
    <property type="match status" value="1"/>
</dbReference>
<dbReference type="InterPro" id="IPR000182">
    <property type="entry name" value="GNAT_dom"/>
</dbReference>